<dbReference type="VEuPathDB" id="GiardiaDB:DHA2_152131"/>
<reference evidence="2" key="1">
    <citation type="submission" date="2012-02" db="EMBL/GenBank/DDBJ databases">
        <title>Genome sequencing of Giardia lamblia Genotypes A2 and B isolates (DH and GS) and comparative analysis with the genomes of Genotypes A1 and E (WB and Pig).</title>
        <authorList>
            <person name="Adam R."/>
            <person name="Dahlstrom E."/>
            <person name="Martens C."/>
            <person name="Bruno D."/>
            <person name="Barbian K."/>
            <person name="Porcella S.F."/>
            <person name="Nash T."/>
        </authorList>
    </citation>
    <scope>NUCLEOTIDE SEQUENCE</scope>
    <source>
        <strain evidence="2">GS</strain>
    </source>
</reference>
<organism evidence="1 2">
    <name type="scientific">Giardia intestinalis</name>
    <name type="common">Giardia lamblia</name>
    <dbReference type="NCBI Taxonomy" id="5741"/>
    <lineage>
        <taxon>Eukaryota</taxon>
        <taxon>Metamonada</taxon>
        <taxon>Diplomonadida</taxon>
        <taxon>Hexamitidae</taxon>
        <taxon>Giardiinae</taxon>
        <taxon>Giardia</taxon>
    </lineage>
</organism>
<accession>V6TMI5</accession>
<reference evidence="1 2" key="2">
    <citation type="journal article" date="2013" name="Genome Biol. Evol.">
        <title>Genome sequencing of Giardia lamblia genotypes A2 and B isolates (DH and GS) and comparative analysis with the genomes of genotypes A1 and E (WB and Pig).</title>
        <authorList>
            <person name="Adam R.D."/>
            <person name="Dahlstrom E.W."/>
            <person name="Martens C.A."/>
            <person name="Bruno D.P."/>
            <person name="Barbian K.D."/>
            <person name="Ricklefs S.M."/>
            <person name="Hernandez M.M."/>
            <person name="Narla N.P."/>
            <person name="Patel R.B."/>
            <person name="Porcella S.F."/>
            <person name="Nash T.E."/>
        </authorList>
    </citation>
    <scope>NUCLEOTIDE SEQUENCE [LARGE SCALE GENOMIC DNA]</scope>
    <source>
        <strain evidence="1 2">GS</strain>
    </source>
</reference>
<sequence>MTTRLATKKLVVEYLLHLKAAQAVEDTDNLDVAIDCLRDCFGLPDVRHGSADLELILSV</sequence>
<dbReference type="VEuPathDB" id="GiardiaDB:GL50581_1934"/>
<dbReference type="VEuPathDB" id="GiardiaDB:QR46_4414"/>
<dbReference type="AlphaFoldDB" id="V6TMI5"/>
<evidence type="ECO:0000313" key="2">
    <source>
        <dbReference type="Proteomes" id="UP000018040"/>
    </source>
</evidence>
<dbReference type="EMBL" id="AHHH01000297">
    <property type="protein sequence ID" value="ESU40173.1"/>
    <property type="molecule type" value="Genomic_DNA"/>
</dbReference>
<dbReference type="VEuPathDB" id="GiardiaDB:GL50803_00104994"/>
<dbReference type="OrthoDB" id="2423701at2759"/>
<name>V6TMI5_GIAIN</name>
<protein>
    <submittedName>
        <fullName evidence="1">Tetratricopeptide repeat family protein</fullName>
    </submittedName>
</protein>
<proteinExistence type="predicted"/>
<evidence type="ECO:0000313" key="1">
    <source>
        <dbReference type="EMBL" id="ESU40173.1"/>
    </source>
</evidence>
<gene>
    <name evidence="1" type="ORF">GSB_150156</name>
</gene>
<comment type="caution">
    <text evidence="1">The sequence shown here is derived from an EMBL/GenBank/DDBJ whole genome shotgun (WGS) entry which is preliminary data.</text>
</comment>
<dbReference type="Proteomes" id="UP000018040">
    <property type="component" value="Unassembled WGS sequence"/>
</dbReference>